<gene>
    <name evidence="1" type="ORF">B2J93_3446</name>
</gene>
<reference evidence="1" key="1">
    <citation type="submission" date="2017-04" db="EMBL/GenBank/DDBJ databases">
        <title>Draft genome sequence of Marssonina coronaria NL1: causal agent of apple blotch.</title>
        <authorList>
            <person name="Cheng Q."/>
        </authorList>
    </citation>
    <scope>NUCLEOTIDE SEQUENCE [LARGE SCALE GENOMIC DNA]</scope>
    <source>
        <strain evidence="1">NL1</strain>
    </source>
</reference>
<evidence type="ECO:0000313" key="1">
    <source>
        <dbReference type="EMBL" id="OWP02866.1"/>
    </source>
</evidence>
<name>A0A218Z6N9_9HELO</name>
<organism evidence="1 2">
    <name type="scientific">Diplocarpon coronariae</name>
    <dbReference type="NCBI Taxonomy" id="2795749"/>
    <lineage>
        <taxon>Eukaryota</taxon>
        <taxon>Fungi</taxon>
        <taxon>Dikarya</taxon>
        <taxon>Ascomycota</taxon>
        <taxon>Pezizomycotina</taxon>
        <taxon>Leotiomycetes</taxon>
        <taxon>Helotiales</taxon>
        <taxon>Drepanopezizaceae</taxon>
        <taxon>Diplocarpon</taxon>
    </lineage>
</organism>
<dbReference type="EMBL" id="MZNU01000204">
    <property type="protein sequence ID" value="OWP02866.1"/>
    <property type="molecule type" value="Genomic_DNA"/>
</dbReference>
<dbReference type="InParanoid" id="A0A218Z6N9"/>
<keyword evidence="2" id="KW-1185">Reference proteome</keyword>
<comment type="caution">
    <text evidence="1">The sequence shown here is derived from an EMBL/GenBank/DDBJ whole genome shotgun (WGS) entry which is preliminary data.</text>
</comment>
<dbReference type="Proteomes" id="UP000242519">
    <property type="component" value="Unassembled WGS sequence"/>
</dbReference>
<proteinExistence type="predicted"/>
<accession>A0A218Z6N9</accession>
<sequence length="148" mass="16414">MANDAPSPVAALPDAMVEKPARHAHRGFSGALAGKELDDDARFATAAAHAMPLRQGIESSAARAREDRCLLVPRTHVAPRDHVDHRATVASWFIVSRVGRRPIFPAGFCCMTFWLRLPETEDRRFEELDVLFLRKGAREEVLQGRSGT</sequence>
<protein>
    <submittedName>
        <fullName evidence="1">Uncharacterized protein</fullName>
    </submittedName>
</protein>
<dbReference type="AlphaFoldDB" id="A0A218Z6N9"/>
<evidence type="ECO:0000313" key="2">
    <source>
        <dbReference type="Proteomes" id="UP000242519"/>
    </source>
</evidence>